<dbReference type="FunCoup" id="A0A2P6NX89">
    <property type="interactions" value="4"/>
</dbReference>
<dbReference type="InterPro" id="IPR040065">
    <property type="entry name" value="LZIC"/>
</dbReference>
<sequence>MASRGADETKKLKENIEEQLNRLLTQLKDLEEFKDEDPEEYESMRADTISQLKEFQVTLQKMAQGNMTLVDTIGGVQLAIQAAVSSAFKTPEVIKLFAKQDNNSLRQHLVNLQTQQKLGKISRSAATQQAIEILTALKKLGDTLSPVEEDFLVENRTEAMKDFEKVSSDMGQAAKTKILSSAANENRKVQN</sequence>
<dbReference type="Proteomes" id="UP000241769">
    <property type="component" value="Unassembled WGS sequence"/>
</dbReference>
<dbReference type="PANTHER" id="PTHR16505:SF8">
    <property type="entry name" value="PROTEIN LZIC"/>
    <property type="match status" value="1"/>
</dbReference>
<feature type="domain" description="Beta-catenin-interacting ICAT" evidence="3">
    <location>
        <begin position="112"/>
        <end position="185"/>
    </location>
</feature>
<dbReference type="InParanoid" id="A0A2P6NX89"/>
<dbReference type="SUPFAM" id="SSF81730">
    <property type="entry name" value="beta-catenin-interacting protein ICAT"/>
    <property type="match status" value="1"/>
</dbReference>
<organism evidence="4 5">
    <name type="scientific">Planoprotostelium fungivorum</name>
    <dbReference type="NCBI Taxonomy" id="1890364"/>
    <lineage>
        <taxon>Eukaryota</taxon>
        <taxon>Amoebozoa</taxon>
        <taxon>Evosea</taxon>
        <taxon>Variosea</taxon>
        <taxon>Cavosteliida</taxon>
        <taxon>Cavosteliaceae</taxon>
        <taxon>Planoprotostelium</taxon>
    </lineage>
</organism>
<name>A0A2P6NX89_9EUKA</name>
<evidence type="ECO:0000256" key="2">
    <source>
        <dbReference type="SAM" id="Coils"/>
    </source>
</evidence>
<comment type="caution">
    <text evidence="4">The sequence shown here is derived from an EMBL/GenBank/DDBJ whole genome shotgun (WGS) entry which is preliminary data.</text>
</comment>
<feature type="coiled-coil region" evidence="2">
    <location>
        <begin position="6"/>
        <end position="36"/>
    </location>
</feature>
<dbReference type="InterPro" id="IPR036911">
    <property type="entry name" value="ICAT_sf"/>
</dbReference>
<evidence type="ECO:0000256" key="1">
    <source>
        <dbReference type="ARBA" id="ARBA00006505"/>
    </source>
</evidence>
<keyword evidence="2" id="KW-0175">Coiled coil</keyword>
<dbReference type="InterPro" id="IPR009428">
    <property type="entry name" value="ICAT_dom"/>
</dbReference>
<evidence type="ECO:0000313" key="4">
    <source>
        <dbReference type="EMBL" id="PRP88571.1"/>
    </source>
</evidence>
<dbReference type="Pfam" id="PF06384">
    <property type="entry name" value="ICAT"/>
    <property type="match status" value="1"/>
</dbReference>
<protein>
    <recommendedName>
        <fullName evidence="3">Beta-catenin-interacting ICAT domain-containing protein</fullName>
    </recommendedName>
</protein>
<evidence type="ECO:0000259" key="3">
    <source>
        <dbReference type="Pfam" id="PF06384"/>
    </source>
</evidence>
<dbReference type="OrthoDB" id="10262856at2759"/>
<dbReference type="GO" id="GO:0008013">
    <property type="term" value="F:beta-catenin binding"/>
    <property type="evidence" value="ECO:0007669"/>
    <property type="project" value="InterPro"/>
</dbReference>
<dbReference type="Gene3D" id="1.10.10.490">
    <property type="entry name" value="Beta-catenin-interacting ICAT"/>
    <property type="match status" value="1"/>
</dbReference>
<comment type="similarity">
    <text evidence="1">Belongs to the CTNNBIP1 family.</text>
</comment>
<gene>
    <name evidence="4" type="ORF">PROFUN_02982</name>
</gene>
<accession>A0A2P6NX89</accession>
<dbReference type="EMBL" id="MDYQ01000009">
    <property type="protein sequence ID" value="PRP88571.1"/>
    <property type="molecule type" value="Genomic_DNA"/>
</dbReference>
<keyword evidence="5" id="KW-1185">Reference proteome</keyword>
<evidence type="ECO:0000313" key="5">
    <source>
        <dbReference type="Proteomes" id="UP000241769"/>
    </source>
</evidence>
<proteinExistence type="inferred from homology"/>
<reference evidence="4 5" key="1">
    <citation type="journal article" date="2018" name="Genome Biol. Evol.">
        <title>Multiple Roots of Fruiting Body Formation in Amoebozoa.</title>
        <authorList>
            <person name="Hillmann F."/>
            <person name="Forbes G."/>
            <person name="Novohradska S."/>
            <person name="Ferling I."/>
            <person name="Riege K."/>
            <person name="Groth M."/>
            <person name="Westermann M."/>
            <person name="Marz M."/>
            <person name="Spaller T."/>
            <person name="Winckler T."/>
            <person name="Schaap P."/>
            <person name="Glockner G."/>
        </authorList>
    </citation>
    <scope>NUCLEOTIDE SEQUENCE [LARGE SCALE GENOMIC DNA]</scope>
    <source>
        <strain evidence="4 5">Jena</strain>
    </source>
</reference>
<dbReference type="AlphaFoldDB" id="A0A2P6NX89"/>
<dbReference type="PANTHER" id="PTHR16505">
    <property type="entry name" value="PROTEIN LZIC"/>
    <property type="match status" value="1"/>
</dbReference>